<dbReference type="Proteomes" id="UP000224634">
    <property type="component" value="Unassembled WGS sequence"/>
</dbReference>
<sequence>MERIRKSKHICALLDTVADFDPTPNLTDPTPGAEAWMAFEWMDHSLVDFEHKYLKDHPWILQIASRQILKALGIYKEPNLIHTDLKHENILVSNINSPEPIVKLADLGATIPEGYNKDRIQLIAIRAPEVWRHKGGFHVSDVWSLGVTLTDCLLPVPIFGTRDNTLKIDPECWCVAKIFRLFYQFPRPLHRLLQSEWELAAKLANPQYKYMEVGTMDDELRKLELPEVIVDFVMSLLVVDDEKRPTAQEALKHPFFQAKLEVPPDLCWKIGAEDHLSQGASSSDQYSPGQGEQIFLTSTLYLDREQSCLSMSYPHTSESV</sequence>
<keyword evidence="8" id="KW-1185">Reference proteome</keyword>
<evidence type="ECO:0000313" key="7">
    <source>
        <dbReference type="EMBL" id="PGH27480.1"/>
    </source>
</evidence>
<evidence type="ECO:0000259" key="6">
    <source>
        <dbReference type="PROSITE" id="PS50011"/>
    </source>
</evidence>
<accession>A0A2B7Z257</accession>
<keyword evidence="4 7" id="KW-0418">Kinase</keyword>
<evidence type="ECO:0000256" key="5">
    <source>
        <dbReference type="ARBA" id="ARBA00022840"/>
    </source>
</evidence>
<dbReference type="EMBL" id="PDNA01000006">
    <property type="protein sequence ID" value="PGH27480.1"/>
    <property type="molecule type" value="Genomic_DNA"/>
</dbReference>
<keyword evidence="3" id="KW-0547">Nucleotide-binding</keyword>
<evidence type="ECO:0000256" key="4">
    <source>
        <dbReference type="ARBA" id="ARBA00022777"/>
    </source>
</evidence>
<protein>
    <submittedName>
        <fullName evidence="7">CMGC protein kinase</fullName>
    </submittedName>
</protein>
<dbReference type="InterPro" id="IPR000719">
    <property type="entry name" value="Prot_kinase_dom"/>
</dbReference>
<dbReference type="SUPFAM" id="SSF56112">
    <property type="entry name" value="Protein kinase-like (PK-like)"/>
    <property type="match status" value="1"/>
</dbReference>
<evidence type="ECO:0000256" key="1">
    <source>
        <dbReference type="ARBA" id="ARBA00022527"/>
    </source>
</evidence>
<reference evidence="7 8" key="1">
    <citation type="submission" date="2017-10" db="EMBL/GenBank/DDBJ databases">
        <title>Comparative genomics in systemic dimorphic fungi from Ajellomycetaceae.</title>
        <authorList>
            <person name="Munoz J.F."/>
            <person name="Mcewen J.G."/>
            <person name="Clay O.K."/>
            <person name="Cuomo C.A."/>
        </authorList>
    </citation>
    <scope>NUCLEOTIDE SEQUENCE [LARGE SCALE GENOMIC DNA]</scope>
    <source>
        <strain evidence="7 8">UAMH7299</strain>
    </source>
</reference>
<keyword evidence="2" id="KW-0808">Transferase</keyword>
<dbReference type="Gene3D" id="1.10.510.10">
    <property type="entry name" value="Transferase(Phosphotransferase) domain 1"/>
    <property type="match status" value="1"/>
</dbReference>
<evidence type="ECO:0000256" key="3">
    <source>
        <dbReference type="ARBA" id="ARBA00022741"/>
    </source>
</evidence>
<dbReference type="PROSITE" id="PS00108">
    <property type="entry name" value="PROTEIN_KINASE_ST"/>
    <property type="match status" value="1"/>
</dbReference>
<keyword evidence="5" id="KW-0067">ATP-binding</keyword>
<dbReference type="AlphaFoldDB" id="A0A2B7Z257"/>
<name>A0A2B7Z257_POLH7</name>
<dbReference type="InterPro" id="IPR008271">
    <property type="entry name" value="Ser/Thr_kinase_AS"/>
</dbReference>
<dbReference type="PANTHER" id="PTHR24058">
    <property type="entry name" value="DUAL SPECIFICITY PROTEIN KINASE"/>
    <property type="match status" value="1"/>
</dbReference>
<dbReference type="Pfam" id="PF00069">
    <property type="entry name" value="Pkinase"/>
    <property type="match status" value="1"/>
</dbReference>
<evidence type="ECO:0000256" key="2">
    <source>
        <dbReference type="ARBA" id="ARBA00022679"/>
    </source>
</evidence>
<gene>
    <name evidence="7" type="ORF">AJ80_00720</name>
</gene>
<dbReference type="InterPro" id="IPR011009">
    <property type="entry name" value="Kinase-like_dom_sf"/>
</dbReference>
<comment type="caution">
    <text evidence="7">The sequence shown here is derived from an EMBL/GenBank/DDBJ whole genome shotgun (WGS) entry which is preliminary data.</text>
</comment>
<dbReference type="OrthoDB" id="4171958at2759"/>
<evidence type="ECO:0000313" key="8">
    <source>
        <dbReference type="Proteomes" id="UP000224634"/>
    </source>
</evidence>
<organism evidence="7 8">
    <name type="scientific">Polytolypa hystricis (strain UAMH7299)</name>
    <dbReference type="NCBI Taxonomy" id="1447883"/>
    <lineage>
        <taxon>Eukaryota</taxon>
        <taxon>Fungi</taxon>
        <taxon>Dikarya</taxon>
        <taxon>Ascomycota</taxon>
        <taxon>Pezizomycotina</taxon>
        <taxon>Eurotiomycetes</taxon>
        <taxon>Eurotiomycetidae</taxon>
        <taxon>Onygenales</taxon>
        <taxon>Onygenales incertae sedis</taxon>
        <taxon>Polytolypa</taxon>
    </lineage>
</organism>
<keyword evidence="1" id="KW-0723">Serine/threonine-protein kinase</keyword>
<dbReference type="GO" id="GO:0004674">
    <property type="term" value="F:protein serine/threonine kinase activity"/>
    <property type="evidence" value="ECO:0007669"/>
    <property type="project" value="UniProtKB-KW"/>
</dbReference>
<proteinExistence type="predicted"/>
<dbReference type="PROSITE" id="PS50011">
    <property type="entry name" value="PROTEIN_KINASE_DOM"/>
    <property type="match status" value="1"/>
</dbReference>
<dbReference type="InterPro" id="IPR050494">
    <property type="entry name" value="Ser_Thr_dual-spec_kinase"/>
</dbReference>
<feature type="domain" description="Protein kinase" evidence="6">
    <location>
        <begin position="1"/>
        <end position="256"/>
    </location>
</feature>
<dbReference type="GO" id="GO:0005524">
    <property type="term" value="F:ATP binding"/>
    <property type="evidence" value="ECO:0007669"/>
    <property type="project" value="UniProtKB-KW"/>
</dbReference>
<dbReference type="SMART" id="SM00220">
    <property type="entry name" value="S_TKc"/>
    <property type="match status" value="1"/>
</dbReference>